<evidence type="ECO:0000313" key="3">
    <source>
        <dbReference type="Proteomes" id="UP000237717"/>
    </source>
</evidence>
<gene>
    <name evidence="1" type="ORF">At1D1609_05770</name>
    <name evidence="2" type="ORF">At1D1609_39390</name>
</gene>
<proteinExistence type="predicted"/>
<evidence type="ECO:0000313" key="1">
    <source>
        <dbReference type="EMBL" id="AVH40629.1"/>
    </source>
</evidence>
<dbReference type="RefSeq" id="WP_104679300.1">
    <property type="nucleotide sequence ID" value="NZ_CP026924.1"/>
</dbReference>
<dbReference type="Proteomes" id="UP000237717">
    <property type="component" value="Chromosome II"/>
</dbReference>
<protein>
    <submittedName>
        <fullName evidence="1">Uncharacterized protein</fullName>
    </submittedName>
</protein>
<dbReference type="AlphaFoldDB" id="A0A2L2L8I5"/>
<sequence>MSATVTKLPTASSSFYEFRQKKPGFWVVDLVTPSIPRALRTTLVSGYVRQAVLESARDSASRTNRPLQIKKGA</sequence>
<name>A0A2L2L8I5_AGRTU</name>
<dbReference type="EMBL" id="CP026925">
    <property type="protein sequence ID" value="AVH43986.1"/>
    <property type="molecule type" value="Genomic_DNA"/>
</dbReference>
<organism evidence="1 3">
    <name type="scientific">Agrobacterium tumefaciens</name>
    <dbReference type="NCBI Taxonomy" id="358"/>
    <lineage>
        <taxon>Bacteria</taxon>
        <taxon>Pseudomonadati</taxon>
        <taxon>Pseudomonadota</taxon>
        <taxon>Alphaproteobacteria</taxon>
        <taxon>Hyphomicrobiales</taxon>
        <taxon>Rhizobiaceae</taxon>
        <taxon>Rhizobium/Agrobacterium group</taxon>
        <taxon>Agrobacterium</taxon>
        <taxon>Agrobacterium tumefaciens complex</taxon>
    </lineage>
</organism>
<dbReference type="EMBL" id="CP026924">
    <property type="protein sequence ID" value="AVH40629.1"/>
    <property type="molecule type" value="Genomic_DNA"/>
</dbReference>
<reference evidence="1 3" key="1">
    <citation type="submission" date="2018-02" db="EMBL/GenBank/DDBJ databases">
        <title>Complete genome sequence of Agrobacterium tumefaciens 1D1609.</title>
        <authorList>
            <person name="Cho S.-T."/>
            <person name="Haryono M."/>
            <person name="Chang H.-H."/>
            <person name="Santos M.N."/>
            <person name="Lai E.-M."/>
            <person name="Kuo C.-H."/>
        </authorList>
    </citation>
    <scope>NUCLEOTIDE SEQUENCE [LARGE SCALE GENOMIC DNA]</scope>
    <source>
        <strain evidence="1 3">1D1609</strain>
    </source>
</reference>
<accession>A0A2L2L8I5</accession>
<evidence type="ECO:0000313" key="2">
    <source>
        <dbReference type="EMBL" id="AVH43986.1"/>
    </source>
</evidence>
<dbReference type="Proteomes" id="UP000237717">
    <property type="component" value="Chromosome I"/>
</dbReference>